<dbReference type="PANTHER" id="PTHR41517">
    <property type="entry name" value="1,2-DIOXYGENASE PROTEIN-RELATED"/>
    <property type="match status" value="1"/>
</dbReference>
<dbReference type="EMBL" id="BAAAFH010000003">
    <property type="protein sequence ID" value="GAA0874721.1"/>
    <property type="molecule type" value="Genomic_DNA"/>
</dbReference>
<gene>
    <name evidence="4" type="ORF">GCM10009118_11290</name>
</gene>
<dbReference type="PANTHER" id="PTHR41517:SF1">
    <property type="entry name" value="CUPIN"/>
    <property type="match status" value="1"/>
</dbReference>
<name>A0ABN1MN50_9FLAO</name>
<evidence type="ECO:0000256" key="2">
    <source>
        <dbReference type="ARBA" id="ARBA00023002"/>
    </source>
</evidence>
<reference evidence="4 5" key="1">
    <citation type="journal article" date="2019" name="Int. J. Syst. Evol. Microbiol.">
        <title>The Global Catalogue of Microorganisms (GCM) 10K type strain sequencing project: providing services to taxonomists for standard genome sequencing and annotation.</title>
        <authorList>
            <consortium name="The Broad Institute Genomics Platform"/>
            <consortium name="The Broad Institute Genome Sequencing Center for Infectious Disease"/>
            <person name="Wu L."/>
            <person name="Ma J."/>
        </authorList>
    </citation>
    <scope>NUCLEOTIDE SEQUENCE [LARGE SCALE GENOMIC DNA]</scope>
    <source>
        <strain evidence="4 5">JCM 16083</strain>
    </source>
</reference>
<evidence type="ECO:0000259" key="3">
    <source>
        <dbReference type="Pfam" id="PF07883"/>
    </source>
</evidence>
<dbReference type="Proteomes" id="UP001501126">
    <property type="component" value="Unassembled WGS sequence"/>
</dbReference>
<accession>A0ABN1MN50</accession>
<dbReference type="InterPro" id="IPR011051">
    <property type="entry name" value="RmlC_Cupin_sf"/>
</dbReference>
<organism evidence="4 5">
    <name type="scientific">Wandonia haliotis</name>
    <dbReference type="NCBI Taxonomy" id="574963"/>
    <lineage>
        <taxon>Bacteria</taxon>
        <taxon>Pseudomonadati</taxon>
        <taxon>Bacteroidota</taxon>
        <taxon>Flavobacteriia</taxon>
        <taxon>Flavobacteriales</taxon>
        <taxon>Crocinitomicaceae</taxon>
        <taxon>Wandonia</taxon>
    </lineage>
</organism>
<comment type="caution">
    <text evidence="4">The sequence shown here is derived from an EMBL/GenBank/DDBJ whole genome shotgun (WGS) entry which is preliminary data.</text>
</comment>
<keyword evidence="1" id="KW-0223">Dioxygenase</keyword>
<sequence>MYNTFDLQYCKKQKQFSMSKTEIKKSIHVEQKQFSSKDFHETYARPQYVRPSHIIHRNVENEGEHNQFSTERKHPVFFVDLPSKNISMTIGGLLPGQLTNRHRHTYETVLYVIEGNGWTEVEGERVEWKAGDAVYIPSWAWHRHQNTSNDTPAKYIACENAPQLQNLGVALREEEGRDL</sequence>
<dbReference type="Gene3D" id="2.60.120.10">
    <property type="entry name" value="Jelly Rolls"/>
    <property type="match status" value="1"/>
</dbReference>
<dbReference type="InterPro" id="IPR013096">
    <property type="entry name" value="Cupin_2"/>
</dbReference>
<dbReference type="Pfam" id="PF07883">
    <property type="entry name" value="Cupin_2"/>
    <property type="match status" value="1"/>
</dbReference>
<protein>
    <recommendedName>
        <fullName evidence="3">Cupin type-2 domain-containing protein</fullName>
    </recommendedName>
</protein>
<evidence type="ECO:0000313" key="4">
    <source>
        <dbReference type="EMBL" id="GAA0874721.1"/>
    </source>
</evidence>
<feature type="domain" description="Cupin type-2" evidence="3">
    <location>
        <begin position="93"/>
        <end position="156"/>
    </location>
</feature>
<evidence type="ECO:0000256" key="1">
    <source>
        <dbReference type="ARBA" id="ARBA00022964"/>
    </source>
</evidence>
<dbReference type="SUPFAM" id="SSF51182">
    <property type="entry name" value="RmlC-like cupins"/>
    <property type="match status" value="1"/>
</dbReference>
<keyword evidence="5" id="KW-1185">Reference proteome</keyword>
<dbReference type="InterPro" id="IPR014710">
    <property type="entry name" value="RmlC-like_jellyroll"/>
</dbReference>
<proteinExistence type="predicted"/>
<keyword evidence="2" id="KW-0560">Oxidoreductase</keyword>
<evidence type="ECO:0000313" key="5">
    <source>
        <dbReference type="Proteomes" id="UP001501126"/>
    </source>
</evidence>
<dbReference type="InterPro" id="IPR047183">
    <property type="entry name" value="GDO-like"/>
</dbReference>